<dbReference type="EMBL" id="CABEEZ010000027">
    <property type="protein sequence ID" value="VTR22190.1"/>
    <property type="molecule type" value="Genomic_DNA"/>
</dbReference>
<proteinExistence type="predicted"/>
<evidence type="ECO:0000256" key="1">
    <source>
        <dbReference type="SAM" id="Phobius"/>
    </source>
</evidence>
<accession>A0A4U9TQ06</accession>
<keyword evidence="1" id="KW-1133">Transmembrane helix</keyword>
<dbReference type="AlphaFoldDB" id="A0A4U9TQ06"/>
<sequence>MFGIVLALFLLQMLESGLNIMGVSSYITMALWGSLLLAFIFVKGAKVPALRFLRQNKPLQ</sequence>
<feature type="transmembrane region" description="Helical" evidence="1">
    <location>
        <begin position="26"/>
        <end position="45"/>
    </location>
</feature>
<reference evidence="2" key="1">
    <citation type="submission" date="2019-05" db="EMBL/GenBank/DDBJ databases">
        <authorList>
            <consortium name="Pathogen Informatics"/>
        </authorList>
    </citation>
    <scope>NUCLEOTIDE SEQUENCE [LARGE SCALE GENOMIC DNA]</scope>
    <source>
        <strain evidence="2">NCTC12965</strain>
    </source>
</reference>
<evidence type="ECO:0000313" key="2">
    <source>
        <dbReference type="EMBL" id="VTR22190.1"/>
    </source>
</evidence>
<gene>
    <name evidence="2" type="ORF">NCTC12965_01458</name>
</gene>
<organism evidence="2">
    <name type="scientific">Serratia fonticola</name>
    <dbReference type="NCBI Taxonomy" id="47917"/>
    <lineage>
        <taxon>Bacteria</taxon>
        <taxon>Pseudomonadati</taxon>
        <taxon>Pseudomonadota</taxon>
        <taxon>Gammaproteobacteria</taxon>
        <taxon>Enterobacterales</taxon>
        <taxon>Yersiniaceae</taxon>
        <taxon>Serratia</taxon>
    </lineage>
</organism>
<keyword evidence="1" id="KW-0472">Membrane</keyword>
<keyword evidence="1" id="KW-0812">Transmembrane</keyword>
<name>A0A4U9TQ06_SERFO</name>
<protein>
    <submittedName>
        <fullName evidence="2">Uncharacterized protein</fullName>
    </submittedName>
</protein>